<reference evidence="2 3" key="1">
    <citation type="submission" date="2020-02" db="EMBL/GenBank/DDBJ databases">
        <authorList>
            <person name="Ma Q."/>
            <person name="Huang Y."/>
            <person name="Song X."/>
            <person name="Pei D."/>
        </authorList>
    </citation>
    <scope>NUCLEOTIDE SEQUENCE [LARGE SCALE GENOMIC DNA]</scope>
    <source>
        <strain evidence="2">Sxm20200214</strain>
        <tissue evidence="2">Leaf</tissue>
    </source>
</reference>
<organism evidence="2 3">
    <name type="scientific">Brassica carinata</name>
    <name type="common">Ethiopian mustard</name>
    <name type="synonym">Abyssinian cabbage</name>
    <dbReference type="NCBI Taxonomy" id="52824"/>
    <lineage>
        <taxon>Eukaryota</taxon>
        <taxon>Viridiplantae</taxon>
        <taxon>Streptophyta</taxon>
        <taxon>Embryophyta</taxon>
        <taxon>Tracheophyta</taxon>
        <taxon>Spermatophyta</taxon>
        <taxon>Magnoliopsida</taxon>
        <taxon>eudicotyledons</taxon>
        <taxon>Gunneridae</taxon>
        <taxon>Pentapetalae</taxon>
        <taxon>rosids</taxon>
        <taxon>malvids</taxon>
        <taxon>Brassicales</taxon>
        <taxon>Brassicaceae</taxon>
        <taxon>Brassiceae</taxon>
        <taxon>Brassica</taxon>
    </lineage>
</organism>
<evidence type="ECO:0000313" key="2">
    <source>
        <dbReference type="EMBL" id="KAG2318440.1"/>
    </source>
</evidence>
<comment type="caution">
    <text evidence="2">The sequence shown here is derived from an EMBL/GenBank/DDBJ whole genome shotgun (WGS) entry which is preliminary data.</text>
</comment>
<proteinExistence type="predicted"/>
<protein>
    <submittedName>
        <fullName evidence="2">Uncharacterized protein</fullName>
    </submittedName>
</protein>
<evidence type="ECO:0000256" key="1">
    <source>
        <dbReference type="SAM" id="MobiDB-lite"/>
    </source>
</evidence>
<evidence type="ECO:0000313" key="3">
    <source>
        <dbReference type="Proteomes" id="UP000886595"/>
    </source>
</evidence>
<feature type="region of interest" description="Disordered" evidence="1">
    <location>
        <begin position="54"/>
        <end position="148"/>
    </location>
</feature>
<keyword evidence="3" id="KW-1185">Reference proteome</keyword>
<feature type="compositionally biased region" description="Low complexity" evidence="1">
    <location>
        <begin position="130"/>
        <end position="148"/>
    </location>
</feature>
<dbReference type="Proteomes" id="UP000886595">
    <property type="component" value="Unassembled WGS sequence"/>
</dbReference>
<gene>
    <name evidence="2" type="ORF">Bca52824_011653</name>
</gene>
<accession>A0A8X7VWR5</accession>
<name>A0A8X7VWR5_BRACI</name>
<dbReference type="EMBL" id="JAAMPC010000003">
    <property type="protein sequence ID" value="KAG2318440.1"/>
    <property type="molecule type" value="Genomic_DNA"/>
</dbReference>
<sequence length="148" mass="16213">MVSDRQCKVVEVDMVVLSRAMGLLDKELKLLLHRFREVITKVRRYLHRHHIKCFNQAQGSPVPPPTQTPPQFQGGYNQGPARSQPPPYQGDDNQGQASLVPPYQGGPGNYSQGLQGGYNQRGPRHYNPQGNGKYGPAPGAGNPNPGFG</sequence>
<dbReference type="OrthoDB" id="1706674at2759"/>
<dbReference type="AlphaFoldDB" id="A0A8X7VWR5"/>